<dbReference type="Gene3D" id="1.10.1280.10">
    <property type="entry name" value="Di-copper center containing domain from catechol oxidase"/>
    <property type="match status" value="1"/>
</dbReference>
<dbReference type="Pfam" id="PF18132">
    <property type="entry name" value="Tyrosinase_C"/>
    <property type="match status" value="1"/>
</dbReference>
<dbReference type="SUPFAM" id="SSF48056">
    <property type="entry name" value="Di-copper centre-containing domain"/>
    <property type="match status" value="1"/>
</dbReference>
<feature type="region of interest" description="Disordered" evidence="5">
    <location>
        <begin position="214"/>
        <end position="239"/>
    </location>
</feature>
<keyword evidence="2" id="KW-0479">Metal-binding</keyword>
<keyword evidence="9" id="KW-1185">Reference proteome</keyword>
<dbReference type="Gene3D" id="2.60.310.20">
    <property type="match status" value="1"/>
</dbReference>
<dbReference type="PANTHER" id="PTHR11474">
    <property type="entry name" value="TYROSINASE FAMILY MEMBER"/>
    <property type="match status" value="1"/>
</dbReference>
<comment type="caution">
    <text evidence="8">The sequence shown here is derived from an EMBL/GenBank/DDBJ whole genome shotgun (WGS) entry which is preliminary data.</text>
</comment>
<evidence type="ECO:0000256" key="3">
    <source>
        <dbReference type="ARBA" id="ARBA00023002"/>
    </source>
</evidence>
<sequence length="647" mass="72631">MYLIFWINWLAVTLPLFGLSAHAQTDGSYIAMTGVQTGVTADGARPARRNILDLQNDIPAWSLFIQAFTAMQAVDEGQQLSFFGIAGAHGRPFVPYNNFAQYAAAEFNWWKGYCPHGSVLFLSWHTIYMVLIEQVMASWAQTIAAQYTGADQAVYQAAADNLRFPYWDFASIPQMPPVMNGATVEITTPTGVQTVNNPLYQYTWQKPLEVEHFPETMARRPTTSRRPESNAPDGRNRPDIINDLLGKANLMQRTWDALVKNSQYNEFATSAAGGTSIEWVHNEIHLTIAGAFGTMGPTEYSAFDPIFWVFHCNVDRLYAIWMAMNPGNFMTPMGGEAGTMSIPFGNIDSTDTPLYPFTANAQGSVYNSTAAYQYSQFGYSWPEIEDWNQTPEALRANVTAQVNAMYDPNGVFANPPPDAPATRRRYVTPSRTAGEQTTEWAVSIEVNKYELQGDYFVIRIFVGCVPEDPEDWPFVETKVDSMHLMPPPLKNVTDWPFMPVYDEISLTKVVEDAELDVNDAVAVKEYLQENLDWRVQKLDGTEVDLCELPSLNFTVGSQHVTLQKDITSLPTFGERTLYREITHPEEDPEDPMSSTVPLPDFSQKRPESNGTRTEAPQSEYTGAASFLALDSRLCISWALFFFLLLSR</sequence>
<dbReference type="InterPro" id="IPR050316">
    <property type="entry name" value="Tyrosinase/Hemocyanin"/>
</dbReference>
<protein>
    <recommendedName>
        <fullName evidence="7">Tyrosinase copper-binding domain-containing protein</fullName>
    </recommendedName>
</protein>
<dbReference type="GO" id="GO:0004497">
    <property type="term" value="F:monooxygenase activity"/>
    <property type="evidence" value="ECO:0007669"/>
    <property type="project" value="UniProtKB-KW"/>
</dbReference>
<keyword evidence="3" id="KW-0560">Oxidoreductase</keyword>
<dbReference type="GO" id="GO:0046872">
    <property type="term" value="F:metal ion binding"/>
    <property type="evidence" value="ECO:0007669"/>
    <property type="project" value="UniProtKB-KW"/>
</dbReference>
<evidence type="ECO:0000259" key="7">
    <source>
        <dbReference type="PROSITE" id="PS00498"/>
    </source>
</evidence>
<reference evidence="8" key="1">
    <citation type="submission" date="2021-07" db="EMBL/GenBank/DDBJ databases">
        <authorList>
            <person name="Durling M."/>
        </authorList>
    </citation>
    <scope>NUCLEOTIDE SEQUENCE</scope>
</reference>
<evidence type="ECO:0000256" key="5">
    <source>
        <dbReference type="SAM" id="MobiDB-lite"/>
    </source>
</evidence>
<feature type="chain" id="PRO_5040137457" description="Tyrosinase copper-binding domain-containing protein" evidence="6">
    <location>
        <begin position="24"/>
        <end position="647"/>
    </location>
</feature>
<dbReference type="Proteomes" id="UP000696280">
    <property type="component" value="Unassembled WGS sequence"/>
</dbReference>
<evidence type="ECO:0000313" key="8">
    <source>
        <dbReference type="EMBL" id="CAG8957206.1"/>
    </source>
</evidence>
<comment type="cofactor">
    <cofactor evidence="1">
        <name>Cu(2+)</name>
        <dbReference type="ChEBI" id="CHEBI:29036"/>
    </cofactor>
</comment>
<evidence type="ECO:0000256" key="2">
    <source>
        <dbReference type="ARBA" id="ARBA00022723"/>
    </source>
</evidence>
<dbReference type="PANTHER" id="PTHR11474:SF131">
    <property type="entry name" value="TYROSINASE COPPER-BINDING DOMAIN-CONTAINING PROTEIN"/>
    <property type="match status" value="1"/>
</dbReference>
<evidence type="ECO:0000256" key="1">
    <source>
        <dbReference type="ARBA" id="ARBA00001973"/>
    </source>
</evidence>
<feature type="compositionally biased region" description="Polar residues" evidence="5">
    <location>
        <begin position="608"/>
        <end position="617"/>
    </location>
</feature>
<feature type="domain" description="Tyrosinase copper-binding" evidence="7">
    <location>
        <begin position="304"/>
        <end position="315"/>
    </location>
</feature>
<dbReference type="InterPro" id="IPR002227">
    <property type="entry name" value="Tyrosinase_Cu-bd"/>
</dbReference>
<dbReference type="PROSITE" id="PS00498">
    <property type="entry name" value="TYROSINASE_2"/>
    <property type="match status" value="1"/>
</dbReference>
<dbReference type="Pfam" id="PF00264">
    <property type="entry name" value="Tyrosinase"/>
    <property type="match status" value="1"/>
</dbReference>
<keyword evidence="4" id="KW-0503">Monooxygenase</keyword>
<dbReference type="AlphaFoldDB" id="A0A9N9KZZ8"/>
<dbReference type="OrthoDB" id="1658288at2759"/>
<keyword evidence="6" id="KW-0732">Signal</keyword>
<evidence type="ECO:0000256" key="6">
    <source>
        <dbReference type="SAM" id="SignalP"/>
    </source>
</evidence>
<evidence type="ECO:0000256" key="4">
    <source>
        <dbReference type="ARBA" id="ARBA00023033"/>
    </source>
</evidence>
<dbReference type="InterPro" id="IPR041640">
    <property type="entry name" value="Tyrosinase_C"/>
</dbReference>
<gene>
    <name evidence="8" type="ORF">HYFRA_00009408</name>
</gene>
<accession>A0A9N9KZZ8</accession>
<feature type="region of interest" description="Disordered" evidence="5">
    <location>
        <begin position="583"/>
        <end position="617"/>
    </location>
</feature>
<organism evidence="8 9">
    <name type="scientific">Hymenoscyphus fraxineus</name>
    <dbReference type="NCBI Taxonomy" id="746836"/>
    <lineage>
        <taxon>Eukaryota</taxon>
        <taxon>Fungi</taxon>
        <taxon>Dikarya</taxon>
        <taxon>Ascomycota</taxon>
        <taxon>Pezizomycotina</taxon>
        <taxon>Leotiomycetes</taxon>
        <taxon>Helotiales</taxon>
        <taxon>Helotiaceae</taxon>
        <taxon>Hymenoscyphus</taxon>
    </lineage>
</organism>
<dbReference type="InterPro" id="IPR008922">
    <property type="entry name" value="Di-copper_centre_dom_sf"/>
</dbReference>
<feature type="signal peptide" evidence="6">
    <location>
        <begin position="1"/>
        <end position="23"/>
    </location>
</feature>
<evidence type="ECO:0000313" key="9">
    <source>
        <dbReference type="Proteomes" id="UP000696280"/>
    </source>
</evidence>
<proteinExistence type="predicted"/>
<dbReference type="PRINTS" id="PR00092">
    <property type="entry name" value="TYROSINASE"/>
</dbReference>
<dbReference type="EMBL" id="CAJVRL010000077">
    <property type="protein sequence ID" value="CAG8957206.1"/>
    <property type="molecule type" value="Genomic_DNA"/>
</dbReference>
<name>A0A9N9KZZ8_9HELO</name>